<dbReference type="InterPro" id="IPR008520">
    <property type="entry name" value="DUF802"/>
</dbReference>
<keyword evidence="1" id="KW-0812">Transmembrane</keyword>
<keyword evidence="1" id="KW-0472">Membrane</keyword>
<protein>
    <submittedName>
        <fullName evidence="3">DUF802 domain-containing protein</fullName>
    </submittedName>
</protein>
<evidence type="ECO:0000256" key="1">
    <source>
        <dbReference type="SAM" id="Phobius"/>
    </source>
</evidence>
<comment type="caution">
    <text evidence="3">The sequence shown here is derived from an EMBL/GenBank/DDBJ whole genome shotgun (WGS) entry which is preliminary data.</text>
</comment>
<keyword evidence="1" id="KW-1133">Transmembrane helix</keyword>
<organism evidence="3 4">
    <name type="scientific">Acidovorax benzenivorans</name>
    <dbReference type="NCBI Taxonomy" id="2987520"/>
    <lineage>
        <taxon>Bacteria</taxon>
        <taxon>Pseudomonadati</taxon>
        <taxon>Pseudomonadota</taxon>
        <taxon>Betaproteobacteria</taxon>
        <taxon>Burkholderiales</taxon>
        <taxon>Comamonadaceae</taxon>
        <taxon>Acidovorax</taxon>
    </lineage>
</organism>
<evidence type="ECO:0000313" key="4">
    <source>
        <dbReference type="Proteomes" id="UP001148932"/>
    </source>
</evidence>
<feature type="transmembrane region" description="Helical" evidence="1">
    <location>
        <begin position="107"/>
        <end position="135"/>
    </location>
</feature>
<accession>A0ABT5RW81</accession>
<evidence type="ECO:0000259" key="2">
    <source>
        <dbReference type="Pfam" id="PF05650"/>
    </source>
</evidence>
<dbReference type="RefSeq" id="WP_274110189.1">
    <property type="nucleotide sequence ID" value="NZ_JAPCKI010000005.1"/>
</dbReference>
<gene>
    <name evidence="3" type="ORF">OIN59_11005</name>
</gene>
<dbReference type="Proteomes" id="UP001148932">
    <property type="component" value="Unassembled WGS sequence"/>
</dbReference>
<evidence type="ECO:0000313" key="3">
    <source>
        <dbReference type="EMBL" id="MDD2177963.1"/>
    </source>
</evidence>
<feature type="transmembrane region" description="Helical" evidence="1">
    <location>
        <begin position="7"/>
        <end position="25"/>
    </location>
</feature>
<feature type="transmembrane region" description="Helical" evidence="1">
    <location>
        <begin position="31"/>
        <end position="50"/>
    </location>
</feature>
<dbReference type="Pfam" id="PF05650">
    <property type="entry name" value="DUF802"/>
    <property type="match status" value="1"/>
</dbReference>
<sequence length="890" mass="95766">MNKSVMAAIFATGLAAVGWVGWGFVGTSPLALVMTMVIAATYLLGAWELMRYRAATASLALALEAAHTEPPALDAWLETLLPALRHPVRQRIDGERVALPGPALTPYLVGLLVMLGMLGTFVGMVVTFHGAVFALEASGNLESIRNALAAPIKGLGLSFGTSVAGVATSAALGLLSALSRRERLQAVRQLDARIPTLFRTFSSAQRREDTLQALQAQAQALPLIADRLQAMMDGLERRHSQLNDQLLAQQQGFHSEASAAYTRLAQAVGMSLQDSLSASAQQATAAMRPVVEQAMATLAQESQRTHERLREHTGNQLQTLSAQWEGTARKVADTWAQALDQQTHTQGALATQFEGALQQLTQAFDERSKALLASLQASAAQQQTTQAESDQLRLQGWEHSMQDMAHTLAAEWQRVGTHTLTQQQDMGQALERTTQHMDQQLQATTQAFAKQAQALVTTLQATVTEAQGAQRAADEQRLTGWAQSMHEMAQKLSAEWQSAGTQTAAQQQATGAALASAAQQIEHHLQSANNAFEERSSALLAALQHTVAEAHQAQREADAQRLAGWSQSMEGLTHTLSDEWRRAGAQTTEQQRAVVQALENTASQVSERLNAQVDRTLGSATALMEQSDALLRTRIDTEAQWVQAQGQRMEALTHVWREELAALRDAEAARGQAAVDRLDTLQAAVAEHLATLGAALEAPLTRLLQTASDVPQAAAEVITQLRQEMTRLGERDNAALTERTAMTQQLGSLLQSVNEAAVQQRAAIDALVESAAQVLEQAGQQFAQALGTQAGKVDEVAAQVAASAIELSSLGESFHHGVGLFSASNDKLMESLQSIEGALRESMGRSDEQLAYYVVQAREVIDLSISAQQGIVEDLRRLHGRATAEQGVPA</sequence>
<reference evidence="3" key="1">
    <citation type="submission" date="2022-10" db="EMBL/GenBank/DDBJ databases">
        <title>Description of microaerobic benzene degrading bacteria.</title>
        <authorList>
            <person name="Bedics A."/>
            <person name="Tancsics A."/>
            <person name="Banerjee S."/>
        </authorList>
    </citation>
    <scope>NUCLEOTIDE SEQUENCE</scope>
    <source>
        <strain evidence="3">D2M1</strain>
    </source>
</reference>
<name>A0ABT5RW81_9BURK</name>
<keyword evidence="4" id="KW-1185">Reference proteome</keyword>
<dbReference type="EMBL" id="JAPCKI010000005">
    <property type="protein sequence ID" value="MDD2177963.1"/>
    <property type="molecule type" value="Genomic_DNA"/>
</dbReference>
<proteinExistence type="predicted"/>
<feature type="domain" description="DUF802" evidence="2">
    <location>
        <begin position="320"/>
        <end position="372"/>
    </location>
</feature>